<keyword evidence="2" id="KW-1185">Reference proteome</keyword>
<dbReference type="InterPro" id="IPR021522">
    <property type="entry name" value="MctB"/>
</dbReference>
<dbReference type="EMBL" id="JAVREJ010000043">
    <property type="protein sequence ID" value="MDT0353754.1"/>
    <property type="molecule type" value="Genomic_DNA"/>
</dbReference>
<protein>
    <submittedName>
        <fullName evidence="1">Copper transporter</fullName>
    </submittedName>
</protein>
<gene>
    <name evidence="1" type="ORF">RM445_30125</name>
</gene>
<name>A0ABU2NM79_9PSEU</name>
<reference evidence="2" key="1">
    <citation type="submission" date="2023-07" db="EMBL/GenBank/DDBJ databases">
        <title>30 novel species of actinomycetes from the DSMZ collection.</title>
        <authorList>
            <person name="Nouioui I."/>
        </authorList>
    </citation>
    <scope>NUCLEOTIDE SEQUENCE [LARGE SCALE GENOMIC DNA]</scope>
    <source>
        <strain evidence="2">DSM 45834</strain>
    </source>
</reference>
<sequence>MISLRYHAVSIAAVFLALAVGVVLGSSGVSDRVLAAVSTQRDDLGAQVTRLTAERDALAAQERGADEFASRVGPAAVRGLLAGQTVALVVAGADVQDRDAITGLVDQAGGTVTGQVELTDAVGDPARADQLRELTSQLLPAGAQLPAASDTGSLVGGLLGGVLLARDGQAPSGRDDADSVLTGLTSAGFVHPGQVPGAANLVLVLTGGAQDGIDAADTAAVYARLAAQLDLAGRGAVLAGRSGSADATGAIGVARADPQVVARLSTVDDVQSGTGRIAAVLALHEQLDERAGSYGTGTGATDGAAPAVRVVPGA</sequence>
<evidence type="ECO:0000313" key="1">
    <source>
        <dbReference type="EMBL" id="MDT0353754.1"/>
    </source>
</evidence>
<evidence type="ECO:0000313" key="2">
    <source>
        <dbReference type="Proteomes" id="UP001183202"/>
    </source>
</evidence>
<dbReference type="Proteomes" id="UP001183202">
    <property type="component" value="Unassembled WGS sequence"/>
</dbReference>
<comment type="caution">
    <text evidence="1">The sequence shown here is derived from an EMBL/GenBank/DDBJ whole genome shotgun (WGS) entry which is preliminary data.</text>
</comment>
<dbReference type="RefSeq" id="WP_311560264.1">
    <property type="nucleotide sequence ID" value="NZ_JAVREJ010000043.1"/>
</dbReference>
<proteinExistence type="predicted"/>
<dbReference type="Pfam" id="PF11382">
    <property type="entry name" value="MctB"/>
    <property type="match status" value="1"/>
</dbReference>
<organism evidence="1 2">
    <name type="scientific">Pseudonocardia charpentierae</name>
    <dbReference type="NCBI Taxonomy" id="3075545"/>
    <lineage>
        <taxon>Bacteria</taxon>
        <taxon>Bacillati</taxon>
        <taxon>Actinomycetota</taxon>
        <taxon>Actinomycetes</taxon>
        <taxon>Pseudonocardiales</taxon>
        <taxon>Pseudonocardiaceae</taxon>
        <taxon>Pseudonocardia</taxon>
    </lineage>
</organism>
<accession>A0ABU2NM79</accession>